<dbReference type="GO" id="GO:0005634">
    <property type="term" value="C:nucleus"/>
    <property type="evidence" value="ECO:0007669"/>
    <property type="project" value="UniProtKB-SubCell"/>
</dbReference>
<evidence type="ECO:0000256" key="4">
    <source>
        <dbReference type="ARBA" id="ARBA00023159"/>
    </source>
</evidence>
<dbReference type="GO" id="GO:0000981">
    <property type="term" value="F:DNA-binding transcription factor activity, RNA polymerase II-specific"/>
    <property type="evidence" value="ECO:0007669"/>
    <property type="project" value="TreeGrafter"/>
</dbReference>
<gene>
    <name evidence="9" type="ORF">OFUS_LOCUS23543</name>
</gene>
<keyword evidence="7" id="KW-0175">Coiled coil</keyword>
<dbReference type="PANTHER" id="PTHR46004:SF3">
    <property type="entry name" value="CYCLIC AMP RESPONSE ELEMENT-BINDING PROTEIN A"/>
    <property type="match status" value="1"/>
</dbReference>
<accession>A0A8J1TBC2</accession>
<feature type="compositionally biased region" description="Low complexity" evidence="8">
    <location>
        <begin position="195"/>
        <end position="208"/>
    </location>
</feature>
<dbReference type="EMBL" id="CAIIXF020000011">
    <property type="protein sequence ID" value="CAH1799541.1"/>
    <property type="molecule type" value="Genomic_DNA"/>
</dbReference>
<keyword evidence="10" id="KW-1185">Reference proteome</keyword>
<feature type="coiled-coil region" evidence="7">
    <location>
        <begin position="287"/>
        <end position="342"/>
    </location>
</feature>
<evidence type="ECO:0000313" key="9">
    <source>
        <dbReference type="EMBL" id="CAH1799541.1"/>
    </source>
</evidence>
<feature type="region of interest" description="Disordered" evidence="8">
    <location>
        <begin position="171"/>
        <end position="217"/>
    </location>
</feature>
<evidence type="ECO:0000256" key="7">
    <source>
        <dbReference type="SAM" id="Coils"/>
    </source>
</evidence>
<dbReference type="SMART" id="SM00338">
    <property type="entry name" value="BRLZ"/>
    <property type="match status" value="1"/>
</dbReference>
<dbReference type="FunFam" id="1.20.5.170:FF:000054">
    <property type="entry name" value="Cyclic AMP-responsive element-binding protein 3-like 2"/>
    <property type="match status" value="1"/>
</dbReference>
<name>A0A8J1TBC2_OWEFU</name>
<keyword evidence="5" id="KW-0804">Transcription</keyword>
<dbReference type="CDD" id="cd14689">
    <property type="entry name" value="bZIP_CREB3"/>
    <property type="match status" value="1"/>
</dbReference>
<feature type="compositionally biased region" description="Polar residues" evidence="8">
    <location>
        <begin position="174"/>
        <end position="183"/>
    </location>
</feature>
<evidence type="ECO:0000256" key="3">
    <source>
        <dbReference type="ARBA" id="ARBA00023125"/>
    </source>
</evidence>
<dbReference type="AlphaFoldDB" id="A0A8J1TBC2"/>
<keyword evidence="3" id="KW-0238">DNA-binding</keyword>
<feature type="region of interest" description="Disordered" evidence="8">
    <location>
        <begin position="58"/>
        <end position="85"/>
    </location>
</feature>
<evidence type="ECO:0000256" key="6">
    <source>
        <dbReference type="ARBA" id="ARBA00023242"/>
    </source>
</evidence>
<evidence type="ECO:0000256" key="2">
    <source>
        <dbReference type="ARBA" id="ARBA00023015"/>
    </source>
</evidence>
<comment type="caution">
    <text evidence="9">The sequence shown here is derived from an EMBL/GenBank/DDBJ whole genome shotgun (WGS) entry which is preliminary data.</text>
</comment>
<dbReference type="GO" id="GO:0035497">
    <property type="term" value="F:cAMP response element binding"/>
    <property type="evidence" value="ECO:0007669"/>
    <property type="project" value="TreeGrafter"/>
</dbReference>
<dbReference type="PROSITE" id="PS50217">
    <property type="entry name" value="BZIP"/>
    <property type="match status" value="1"/>
</dbReference>
<dbReference type="PANTHER" id="PTHR46004">
    <property type="entry name" value="CYCLIC AMP RESPONSE ELEMENT-BINDING PROTEIN A"/>
    <property type="match status" value="1"/>
</dbReference>
<dbReference type="Gene3D" id="1.20.5.170">
    <property type="match status" value="1"/>
</dbReference>
<protein>
    <submittedName>
        <fullName evidence="9">Uncharacterized protein</fullName>
    </submittedName>
</protein>
<feature type="compositionally biased region" description="Polar residues" evidence="8">
    <location>
        <begin position="60"/>
        <end position="72"/>
    </location>
</feature>
<dbReference type="InterPro" id="IPR004827">
    <property type="entry name" value="bZIP"/>
</dbReference>
<organism evidence="9 10">
    <name type="scientific">Owenia fusiformis</name>
    <name type="common">Polychaete worm</name>
    <dbReference type="NCBI Taxonomy" id="6347"/>
    <lineage>
        <taxon>Eukaryota</taxon>
        <taxon>Metazoa</taxon>
        <taxon>Spiralia</taxon>
        <taxon>Lophotrochozoa</taxon>
        <taxon>Annelida</taxon>
        <taxon>Polychaeta</taxon>
        <taxon>Sedentaria</taxon>
        <taxon>Canalipalpata</taxon>
        <taxon>Sabellida</taxon>
        <taxon>Oweniida</taxon>
        <taxon>Oweniidae</taxon>
        <taxon>Owenia</taxon>
    </lineage>
</organism>
<dbReference type="OrthoDB" id="674948at2759"/>
<keyword evidence="6" id="KW-0539">Nucleus</keyword>
<proteinExistence type="predicted"/>
<dbReference type="PROSITE" id="PS00036">
    <property type="entry name" value="BZIP_BASIC"/>
    <property type="match status" value="1"/>
</dbReference>
<comment type="subcellular location">
    <subcellularLocation>
        <location evidence="1">Nucleus</location>
    </subcellularLocation>
</comment>
<evidence type="ECO:0000256" key="5">
    <source>
        <dbReference type="ARBA" id="ARBA00023163"/>
    </source>
</evidence>
<dbReference type="Proteomes" id="UP000749559">
    <property type="component" value="Unassembled WGS sequence"/>
</dbReference>
<evidence type="ECO:0000256" key="8">
    <source>
        <dbReference type="SAM" id="MobiDB-lite"/>
    </source>
</evidence>
<evidence type="ECO:0000256" key="1">
    <source>
        <dbReference type="ARBA" id="ARBA00004123"/>
    </source>
</evidence>
<evidence type="ECO:0000313" key="10">
    <source>
        <dbReference type="Proteomes" id="UP000749559"/>
    </source>
</evidence>
<dbReference type="SUPFAM" id="SSF57959">
    <property type="entry name" value="Leucine zipper domain"/>
    <property type="match status" value="1"/>
</dbReference>
<keyword evidence="4" id="KW-0010">Activator</keyword>
<dbReference type="InterPro" id="IPR046347">
    <property type="entry name" value="bZIP_sf"/>
</dbReference>
<keyword evidence="2" id="KW-0805">Transcription regulation</keyword>
<sequence length="532" mass="59283">MELYSGDRRLNELGEGDFNEILDNDVFHTEANTTSGYGMDDDWFESLFEDPVLNDKMMSDASQPTKVNTEHSYSMDKDEPSSPLGLIRMDDYGKVSTDMDLEQYNSNTALDLTQKTSQPQIQIKPDPVHMVTTTHSTILRQPTIVLATSQAAPSAGESYLIPKVNIKVEPGDTFDQSSNSSMGYDNVSLPPTPPSSNTSDSEGSLSPQRSPPSSPIRHVSVRHPIRHITQPSQPLFTSPIPQSGVLILSEEEKRTLISEGYHIPGKLPLTKQEEKNLKKIRRKIKNKISAQESRRKKKEYLENLEKRVEQFTSENTDLRKKVDNLENNNRSLISQLHKLQALVGKASASTTQAGTCLMVMVLCFAIFVPYYSPSTLNIGYTNSNTNNVNSFFPAGAPASPMALKPSPNMGPSVNVIKAEVRVDDSYDTPSMRSRVLLSLKDEEAEYGPHTPLGYFRQFTKFFNVETCVTSLDTQDDDIIMMERAEPVTMTAEIPEPIRDLENHTEVLHATMHPDIAADVLPVISTEKQNNTA</sequence>
<dbReference type="Pfam" id="PF00170">
    <property type="entry name" value="bZIP_1"/>
    <property type="match status" value="1"/>
</dbReference>
<reference evidence="9" key="1">
    <citation type="submission" date="2022-03" db="EMBL/GenBank/DDBJ databases">
        <authorList>
            <person name="Martin C."/>
        </authorList>
    </citation>
    <scope>NUCLEOTIDE SEQUENCE</scope>
</reference>